<dbReference type="Proteomes" id="UP001166093">
    <property type="component" value="Unassembled WGS sequence"/>
</dbReference>
<evidence type="ECO:0000313" key="2">
    <source>
        <dbReference type="Proteomes" id="UP001166093"/>
    </source>
</evidence>
<proteinExistence type="predicted"/>
<evidence type="ECO:0000313" key="1">
    <source>
        <dbReference type="EMBL" id="MBN3283064.1"/>
    </source>
</evidence>
<gene>
    <name evidence="1" type="ORF">GTO93_0001816</name>
</gene>
<dbReference type="PANTHER" id="PTHR45913">
    <property type="entry name" value="EPM2A-INTERACTING PROTEIN 1"/>
    <property type="match status" value="1"/>
</dbReference>
<comment type="caution">
    <text evidence="1">The sequence shown here is derived from an EMBL/GenBank/DDBJ whole genome shotgun (WGS) entry which is preliminary data.</text>
</comment>
<name>A0ABS2Y9E9_POLSP</name>
<sequence>HFTIHHKKFASEYPPKSNLRKVKVRELKTALASQQSVLRNMLVSVKENILAVVPLAGKTRVDESIDVCDMAQLCIFLRAVFEDCSVKENILAVVPLAGKTRGEDIYLVVKHSLQEIDAPLQKLVSITTDGAPAMLGSASLLCAKTTLTFLIFLTFLEERNEHYQELSDQLWLTDLAFLTDLTSKLNTVNLELQGKDTTLTQLIGSVNAFRRKLRLWSAQIKKGVFTHFPGLAKKQEEHASFDKDIYAEQIEKI</sequence>
<organism evidence="1 2">
    <name type="scientific">Polyodon spathula</name>
    <name type="common">North American paddlefish</name>
    <name type="synonym">Squalus spathula</name>
    <dbReference type="NCBI Taxonomy" id="7913"/>
    <lineage>
        <taxon>Eukaryota</taxon>
        <taxon>Metazoa</taxon>
        <taxon>Chordata</taxon>
        <taxon>Craniata</taxon>
        <taxon>Vertebrata</taxon>
        <taxon>Euteleostomi</taxon>
        <taxon>Actinopterygii</taxon>
        <taxon>Chondrostei</taxon>
        <taxon>Acipenseriformes</taxon>
        <taxon>Polyodontidae</taxon>
        <taxon>Polyodon</taxon>
    </lineage>
</organism>
<dbReference type="EMBL" id="JAAWVQ010123195">
    <property type="protein sequence ID" value="MBN3283064.1"/>
    <property type="molecule type" value="Genomic_DNA"/>
</dbReference>
<dbReference type="PANTHER" id="PTHR45913:SF5">
    <property type="entry name" value="GENERAL TRANSCRIPTION FACTOR II-I REPEAT DOMAIN-CONTAINING PROTEIN 2A-LIKE PROTEIN"/>
    <property type="match status" value="1"/>
</dbReference>
<keyword evidence="2" id="KW-1185">Reference proteome</keyword>
<feature type="non-terminal residue" evidence="1">
    <location>
        <position position="1"/>
    </location>
</feature>
<accession>A0ABS2Y9E9</accession>
<feature type="non-terminal residue" evidence="1">
    <location>
        <position position="253"/>
    </location>
</feature>
<protein>
    <submittedName>
        <fullName evidence="1">GT2D2 protein</fullName>
    </submittedName>
</protein>
<reference evidence="1" key="1">
    <citation type="journal article" date="2021" name="Cell">
        <title>Tracing the genetic footprints of vertebrate landing in non-teleost ray-finned fishes.</title>
        <authorList>
            <person name="Bi X."/>
            <person name="Wang K."/>
            <person name="Yang L."/>
            <person name="Pan H."/>
            <person name="Jiang H."/>
            <person name="Wei Q."/>
            <person name="Fang M."/>
            <person name="Yu H."/>
            <person name="Zhu C."/>
            <person name="Cai Y."/>
            <person name="He Y."/>
            <person name="Gan X."/>
            <person name="Zeng H."/>
            <person name="Yu D."/>
            <person name="Zhu Y."/>
            <person name="Jiang H."/>
            <person name="Qiu Q."/>
            <person name="Yang H."/>
            <person name="Zhang Y.E."/>
            <person name="Wang W."/>
            <person name="Zhu M."/>
            <person name="He S."/>
            <person name="Zhang G."/>
        </authorList>
    </citation>
    <scope>NUCLEOTIDE SEQUENCE</scope>
    <source>
        <strain evidence="1">Pddl_001</strain>
    </source>
</reference>